<protein>
    <submittedName>
        <fullName evidence="1">Uncharacterized protein</fullName>
    </submittedName>
</protein>
<proteinExistence type="predicted"/>
<reference evidence="1" key="1">
    <citation type="journal article" date="2014" name="Front. Microbiol.">
        <title>High frequency of phylogenetically diverse reductive dehalogenase-homologous genes in deep subseafloor sedimentary metagenomes.</title>
        <authorList>
            <person name="Kawai M."/>
            <person name="Futagami T."/>
            <person name="Toyoda A."/>
            <person name="Takaki Y."/>
            <person name="Nishi S."/>
            <person name="Hori S."/>
            <person name="Arai W."/>
            <person name="Tsubouchi T."/>
            <person name="Morono Y."/>
            <person name="Uchiyama I."/>
            <person name="Ito T."/>
            <person name="Fujiyama A."/>
            <person name="Inagaki F."/>
            <person name="Takami H."/>
        </authorList>
    </citation>
    <scope>NUCLEOTIDE SEQUENCE</scope>
    <source>
        <strain evidence="1">Expedition CK06-06</strain>
    </source>
</reference>
<comment type="caution">
    <text evidence="1">The sequence shown here is derived from an EMBL/GenBank/DDBJ whole genome shotgun (WGS) entry which is preliminary data.</text>
</comment>
<dbReference type="EMBL" id="BARV01015613">
    <property type="protein sequence ID" value="GAI31929.1"/>
    <property type="molecule type" value="Genomic_DNA"/>
</dbReference>
<organism evidence="1">
    <name type="scientific">marine sediment metagenome</name>
    <dbReference type="NCBI Taxonomy" id="412755"/>
    <lineage>
        <taxon>unclassified sequences</taxon>
        <taxon>metagenomes</taxon>
        <taxon>ecological metagenomes</taxon>
    </lineage>
</organism>
<name>X1PM34_9ZZZZ</name>
<sequence length="78" mass="9105">MNLKKTQEKIRNNKEIWKLEGSKQIDKIVELTFLSLRKEIKDKINEWRKEACGGFPNCSVSSCDLCSNCFNKLINILK</sequence>
<dbReference type="AlphaFoldDB" id="X1PM34"/>
<gene>
    <name evidence="1" type="ORF">S06H3_26966</name>
</gene>
<evidence type="ECO:0000313" key="1">
    <source>
        <dbReference type="EMBL" id="GAI31929.1"/>
    </source>
</evidence>
<accession>X1PM34</accession>